<comment type="caution">
    <text evidence="2">The sequence shown here is derived from an EMBL/GenBank/DDBJ whole genome shotgun (WGS) entry which is preliminary data.</text>
</comment>
<protein>
    <submittedName>
        <fullName evidence="2">Uncharacterized protein</fullName>
    </submittedName>
</protein>
<dbReference type="Gene3D" id="3.40.50.300">
    <property type="entry name" value="P-loop containing nucleotide triphosphate hydrolases"/>
    <property type="match status" value="1"/>
</dbReference>
<accession>A0AAW0V5E1</accession>
<evidence type="ECO:0000256" key="1">
    <source>
        <dbReference type="SAM" id="MobiDB-lite"/>
    </source>
</evidence>
<dbReference type="SUPFAM" id="SSF52540">
    <property type="entry name" value="P-loop containing nucleoside triphosphate hydrolases"/>
    <property type="match status" value="1"/>
</dbReference>
<keyword evidence="3" id="KW-1185">Reference proteome</keyword>
<dbReference type="EMBL" id="JARAKH010000001">
    <property type="protein sequence ID" value="KAK8407548.1"/>
    <property type="molecule type" value="Genomic_DNA"/>
</dbReference>
<gene>
    <name evidence="2" type="ORF">O3P69_002241</name>
</gene>
<feature type="compositionally biased region" description="Low complexity" evidence="1">
    <location>
        <begin position="50"/>
        <end position="59"/>
    </location>
</feature>
<sequence>MSFISEDGHAKGVKYPFRSTHTLLWKSCQRDNAFANTMKGSKKRTAETASSNMMHSNSNHFETSKVDTADTYRLSTDRRSLEKVNVLSTQQLMCIEFIKNEIILSRCARYTTGNVLHLGGLPGTGRTATITSLIEDLADANMTGKGAVLLCSKTNTAKSIMFSSCVDQSTPGKDVGYMVESKFITINSGFAILVIKNSADTEDVMIQSYINNLSRKFNSNICLSDMIVMDEYTMTNINEILFIDCLLRASRGKPNGVYAVSNKRPRTSSSWTPLEAAVEDSSSMDGLDLFDDSDFEELMTEMLDVHERPLTTFAVRIDKIRSAN</sequence>
<name>A0AAW0V5E1_SCYPA</name>
<evidence type="ECO:0000313" key="2">
    <source>
        <dbReference type="EMBL" id="KAK8407548.1"/>
    </source>
</evidence>
<dbReference type="AlphaFoldDB" id="A0AAW0V5E1"/>
<reference evidence="2 3" key="1">
    <citation type="submission" date="2023-03" db="EMBL/GenBank/DDBJ databases">
        <title>High-quality genome of Scylla paramamosain provides insights in environmental adaptation.</title>
        <authorList>
            <person name="Zhang L."/>
        </authorList>
    </citation>
    <scope>NUCLEOTIDE SEQUENCE [LARGE SCALE GENOMIC DNA]</scope>
    <source>
        <strain evidence="2">LZ_2023a</strain>
        <tissue evidence="2">Muscle</tissue>
    </source>
</reference>
<feature type="region of interest" description="Disordered" evidence="1">
    <location>
        <begin position="37"/>
        <end position="59"/>
    </location>
</feature>
<evidence type="ECO:0000313" key="3">
    <source>
        <dbReference type="Proteomes" id="UP001487740"/>
    </source>
</evidence>
<dbReference type="InterPro" id="IPR027417">
    <property type="entry name" value="P-loop_NTPase"/>
</dbReference>
<proteinExistence type="predicted"/>
<dbReference type="Proteomes" id="UP001487740">
    <property type="component" value="Unassembled WGS sequence"/>
</dbReference>
<organism evidence="2 3">
    <name type="scientific">Scylla paramamosain</name>
    <name type="common">Mud crab</name>
    <dbReference type="NCBI Taxonomy" id="85552"/>
    <lineage>
        <taxon>Eukaryota</taxon>
        <taxon>Metazoa</taxon>
        <taxon>Ecdysozoa</taxon>
        <taxon>Arthropoda</taxon>
        <taxon>Crustacea</taxon>
        <taxon>Multicrustacea</taxon>
        <taxon>Malacostraca</taxon>
        <taxon>Eumalacostraca</taxon>
        <taxon>Eucarida</taxon>
        <taxon>Decapoda</taxon>
        <taxon>Pleocyemata</taxon>
        <taxon>Brachyura</taxon>
        <taxon>Eubrachyura</taxon>
        <taxon>Portunoidea</taxon>
        <taxon>Portunidae</taxon>
        <taxon>Portuninae</taxon>
        <taxon>Scylla</taxon>
    </lineage>
</organism>